<organism evidence="2 3">
    <name type="scientific">Candidatus Argoarchaeum ethanivorans</name>
    <dbReference type="NCBI Taxonomy" id="2608793"/>
    <lineage>
        <taxon>Archaea</taxon>
        <taxon>Methanobacteriati</taxon>
        <taxon>Methanobacteriota</taxon>
        <taxon>Stenosarchaea group</taxon>
        <taxon>Methanomicrobia</taxon>
        <taxon>Methanosarcinales</taxon>
        <taxon>Methanosarcinales incertae sedis</taxon>
        <taxon>GOM Arc I cluster</taxon>
        <taxon>Candidatus Argoarchaeum</taxon>
    </lineage>
</organism>
<protein>
    <submittedName>
        <fullName evidence="2">Flavin containing amine oxidoreductase</fullName>
    </submittedName>
</protein>
<sequence>MTVAVIGAGLSGLCAGYELSKRGIDVAIFEKSEIGGLLSSYHVNGYHIEKYYHHLFRSDETILKLISDLGLSSKLEWLKGTTGYYNNGKIYPLNTASEILQYPYLSLSGKAKLALLVLRSKRKNIEDLDNITAKDLILNTAGKSVYENFFEPLLNSKFGDEKDTVSASWLLSRIKIRSDRSLGGERLGYMRGGFYLLVEAMLKEIEDRGGEIKKTPVDKLIIKNNKVTGIETDNKFISCDKIISTASPIVLNNIIGIPLTEGIKYQGTACAIFALKERLMENLYWLNIKADVPFGAVIEHTNFARFDDYGEHIVYVTSYFNDLNNPLWKMSEDGVIKLYLSGLKKLFSGFDESVIKWWKLTRNVDTAPIFETGFRNKVLPYKTKIRGLYLAGMFSLPNYPERSMNGSINAGSKCVRKILEDEFAEGKKC</sequence>
<reference evidence="2" key="1">
    <citation type="submission" date="2020-10" db="EMBL/GenBank/DDBJ databases">
        <authorList>
            <person name="Hahn C.J."/>
            <person name="Laso-Perez R."/>
            <person name="Vulcano F."/>
            <person name="Vaziourakis K.-M."/>
            <person name="Stokke R."/>
            <person name="Steen I.H."/>
            <person name="Teske A."/>
            <person name="Boetius A."/>
            <person name="Liebeke M."/>
            <person name="Amann R."/>
            <person name="Knittel K."/>
        </authorList>
    </citation>
    <scope>NUCLEOTIDE SEQUENCE</scope>
    <source>
        <strain evidence="2">Gfbio:e3339647-f889-4370-9287-4fb5cb688e4c:AG392J18_GoMArc1</strain>
    </source>
</reference>
<dbReference type="Pfam" id="PF01593">
    <property type="entry name" value="Amino_oxidase"/>
    <property type="match status" value="1"/>
</dbReference>
<evidence type="ECO:0000313" key="3">
    <source>
        <dbReference type="Proteomes" id="UP000612009"/>
    </source>
</evidence>
<dbReference type="InterPro" id="IPR036188">
    <property type="entry name" value="FAD/NAD-bd_sf"/>
</dbReference>
<name>A0A811T9K4_9EURY</name>
<dbReference type="AlphaFoldDB" id="A0A811T9K4"/>
<dbReference type="GO" id="GO:0016491">
    <property type="term" value="F:oxidoreductase activity"/>
    <property type="evidence" value="ECO:0007669"/>
    <property type="project" value="InterPro"/>
</dbReference>
<dbReference type="EMBL" id="CAJHIR010000013">
    <property type="protein sequence ID" value="CAD6492400.1"/>
    <property type="molecule type" value="Genomic_DNA"/>
</dbReference>
<evidence type="ECO:0000313" key="2">
    <source>
        <dbReference type="EMBL" id="CAD6492400.1"/>
    </source>
</evidence>
<dbReference type="Gene3D" id="3.50.50.60">
    <property type="entry name" value="FAD/NAD(P)-binding domain"/>
    <property type="match status" value="1"/>
</dbReference>
<dbReference type="NCBIfam" id="NF005560">
    <property type="entry name" value="PRK07233.1"/>
    <property type="match status" value="1"/>
</dbReference>
<dbReference type="Proteomes" id="UP000612009">
    <property type="component" value="Unassembled WGS sequence"/>
</dbReference>
<comment type="caution">
    <text evidence="2">The sequence shown here is derived from an EMBL/GenBank/DDBJ whole genome shotgun (WGS) entry which is preliminary data.</text>
</comment>
<dbReference type="SUPFAM" id="SSF51905">
    <property type="entry name" value="FAD/NAD(P)-binding domain"/>
    <property type="match status" value="1"/>
</dbReference>
<gene>
    <name evidence="2" type="ORF">LAKADJCE_00299</name>
</gene>
<feature type="domain" description="Amine oxidase" evidence="1">
    <location>
        <begin position="10"/>
        <end position="419"/>
    </location>
</feature>
<dbReference type="PANTHER" id="PTHR42923">
    <property type="entry name" value="PROTOPORPHYRINOGEN OXIDASE"/>
    <property type="match status" value="1"/>
</dbReference>
<dbReference type="PANTHER" id="PTHR42923:SF3">
    <property type="entry name" value="PROTOPORPHYRINOGEN OXIDASE"/>
    <property type="match status" value="1"/>
</dbReference>
<dbReference type="InterPro" id="IPR002937">
    <property type="entry name" value="Amino_oxidase"/>
</dbReference>
<evidence type="ECO:0000259" key="1">
    <source>
        <dbReference type="Pfam" id="PF01593"/>
    </source>
</evidence>
<proteinExistence type="predicted"/>
<accession>A0A811T9K4</accession>
<dbReference type="InterPro" id="IPR050464">
    <property type="entry name" value="Zeta_carotene_desat/Oxidored"/>
</dbReference>